<dbReference type="SUPFAM" id="SSF51366">
    <property type="entry name" value="Ribulose-phoshate binding barrel"/>
    <property type="match status" value="1"/>
</dbReference>
<dbReference type="Gene3D" id="3.20.20.70">
    <property type="entry name" value="Aldolase class I"/>
    <property type="match status" value="1"/>
</dbReference>
<dbReference type="PANTHER" id="PTHR42894">
    <property type="entry name" value="N-(5'-PHOSPHORIBOSYL)ANTHRANILATE ISOMERASE"/>
    <property type="match status" value="1"/>
</dbReference>
<comment type="pathway">
    <text evidence="1">Amino-acid biosynthesis; L-tryptophan biosynthesis; L-tryptophan from chorismate: step 3/5.</text>
</comment>
<evidence type="ECO:0000256" key="3">
    <source>
        <dbReference type="ARBA" id="ARBA00012572"/>
    </source>
</evidence>
<dbReference type="HAMAP" id="MF_00135">
    <property type="entry name" value="PRAI"/>
    <property type="match status" value="1"/>
</dbReference>
<name>A0AAE0B499_9ROSI</name>
<evidence type="ECO:0000313" key="10">
    <source>
        <dbReference type="Proteomes" id="UP001281410"/>
    </source>
</evidence>
<evidence type="ECO:0000256" key="1">
    <source>
        <dbReference type="ARBA" id="ARBA00004664"/>
    </source>
</evidence>
<dbReference type="Proteomes" id="UP001281410">
    <property type="component" value="Unassembled WGS sequence"/>
</dbReference>
<evidence type="ECO:0000313" key="9">
    <source>
        <dbReference type="EMBL" id="KAK3229010.1"/>
    </source>
</evidence>
<accession>A0AAE0B499</accession>
<dbReference type="EMBL" id="JANJYJ010000001">
    <property type="protein sequence ID" value="KAK3229010.1"/>
    <property type="molecule type" value="Genomic_DNA"/>
</dbReference>
<evidence type="ECO:0000256" key="2">
    <source>
        <dbReference type="ARBA" id="ARBA00007571"/>
    </source>
</evidence>
<keyword evidence="5" id="KW-0822">Tryptophan biosynthesis</keyword>
<keyword evidence="4" id="KW-0028">Amino-acid biosynthesis</keyword>
<reference evidence="9" key="1">
    <citation type="journal article" date="2023" name="Plant J.">
        <title>Genome sequences and population genomics provide insights into the demographic history, inbreeding, and mutation load of two 'living fossil' tree species of Dipteronia.</title>
        <authorList>
            <person name="Feng Y."/>
            <person name="Comes H.P."/>
            <person name="Chen J."/>
            <person name="Zhu S."/>
            <person name="Lu R."/>
            <person name="Zhang X."/>
            <person name="Li P."/>
            <person name="Qiu J."/>
            <person name="Olsen K.M."/>
            <person name="Qiu Y."/>
        </authorList>
    </citation>
    <scope>NUCLEOTIDE SEQUENCE</scope>
    <source>
        <strain evidence="9">NBL</strain>
    </source>
</reference>
<feature type="domain" description="N-(5'phosphoribosyl) anthranilate isomerase (PRAI)" evidence="8">
    <location>
        <begin position="68"/>
        <end position="267"/>
    </location>
</feature>
<proteinExistence type="inferred from homology"/>
<keyword evidence="7" id="KW-0413">Isomerase</keyword>
<organism evidence="9 10">
    <name type="scientific">Dipteronia sinensis</name>
    <dbReference type="NCBI Taxonomy" id="43782"/>
    <lineage>
        <taxon>Eukaryota</taxon>
        <taxon>Viridiplantae</taxon>
        <taxon>Streptophyta</taxon>
        <taxon>Embryophyta</taxon>
        <taxon>Tracheophyta</taxon>
        <taxon>Spermatophyta</taxon>
        <taxon>Magnoliopsida</taxon>
        <taxon>eudicotyledons</taxon>
        <taxon>Gunneridae</taxon>
        <taxon>Pentapetalae</taxon>
        <taxon>rosids</taxon>
        <taxon>malvids</taxon>
        <taxon>Sapindales</taxon>
        <taxon>Sapindaceae</taxon>
        <taxon>Hippocastanoideae</taxon>
        <taxon>Acereae</taxon>
        <taxon>Dipteronia</taxon>
    </lineage>
</organism>
<evidence type="ECO:0000259" key="8">
    <source>
        <dbReference type="Pfam" id="PF00697"/>
    </source>
</evidence>
<gene>
    <name evidence="9" type="ORF">Dsin_000891</name>
</gene>
<protein>
    <recommendedName>
        <fullName evidence="3">phosphoribosylanthranilate isomerase</fullName>
        <ecNumber evidence="3">5.3.1.24</ecNumber>
    </recommendedName>
</protein>
<dbReference type="GO" id="GO:0004640">
    <property type="term" value="F:phosphoribosylanthranilate isomerase activity"/>
    <property type="evidence" value="ECO:0007669"/>
    <property type="project" value="UniProtKB-EC"/>
</dbReference>
<dbReference type="InterPro" id="IPR011060">
    <property type="entry name" value="RibuloseP-bd_barrel"/>
</dbReference>
<evidence type="ECO:0000256" key="4">
    <source>
        <dbReference type="ARBA" id="ARBA00022605"/>
    </source>
</evidence>
<dbReference type="InterPro" id="IPR001240">
    <property type="entry name" value="PRAI_dom"/>
</dbReference>
<keyword evidence="6" id="KW-0057">Aromatic amino acid biosynthesis</keyword>
<dbReference type="InterPro" id="IPR013785">
    <property type="entry name" value="Aldolase_TIM"/>
</dbReference>
<dbReference type="PANTHER" id="PTHR42894:SF1">
    <property type="entry name" value="N-(5'-PHOSPHORIBOSYL)ANTHRANILATE ISOMERASE"/>
    <property type="match status" value="1"/>
</dbReference>
<comment type="similarity">
    <text evidence="2">Belongs to the TrpF family.</text>
</comment>
<dbReference type="InterPro" id="IPR044643">
    <property type="entry name" value="TrpF_fam"/>
</dbReference>
<dbReference type="GO" id="GO:0000162">
    <property type="term" value="P:L-tryptophan biosynthetic process"/>
    <property type="evidence" value="ECO:0007669"/>
    <property type="project" value="UniProtKB-KW"/>
</dbReference>
<evidence type="ECO:0000256" key="7">
    <source>
        <dbReference type="ARBA" id="ARBA00023235"/>
    </source>
</evidence>
<sequence length="274" mass="29718">MLTGSITNGHFQQKIVSLQKWKNQGVSEETIWLTRKMLFAKNKITCSSTRNDKSYSNHEVSEKNLALVKMCGITSPKDAAMAAEAGANFIGMIIWPNSKRSVSLSVAKKISKVSREYGAKPVGVFVDDDLDTILRASDSANLEFVQLHGDGSRAAFPALVQENRIIYVLHAENGNLLNQISDEECSLADWVLVDSAKGGSGKGFNWSQFTLPPIRSKHGWLLAGGINPGNVREALSTLKPNGVDVSSGICASDGIQKDQSQISSFMNAVSSVHY</sequence>
<dbReference type="FunFam" id="3.20.20.70:FF:000075">
    <property type="entry name" value="Tryptophan biosynthesis protein TRP1"/>
    <property type="match status" value="1"/>
</dbReference>
<evidence type="ECO:0000256" key="6">
    <source>
        <dbReference type="ARBA" id="ARBA00023141"/>
    </source>
</evidence>
<keyword evidence="10" id="KW-1185">Reference proteome</keyword>
<dbReference type="AlphaFoldDB" id="A0AAE0B499"/>
<evidence type="ECO:0000256" key="5">
    <source>
        <dbReference type="ARBA" id="ARBA00022822"/>
    </source>
</evidence>
<dbReference type="CDD" id="cd00405">
    <property type="entry name" value="PRAI"/>
    <property type="match status" value="1"/>
</dbReference>
<dbReference type="Pfam" id="PF00697">
    <property type="entry name" value="PRAI"/>
    <property type="match status" value="1"/>
</dbReference>
<dbReference type="EC" id="5.3.1.24" evidence="3"/>
<comment type="caution">
    <text evidence="9">The sequence shown here is derived from an EMBL/GenBank/DDBJ whole genome shotgun (WGS) entry which is preliminary data.</text>
</comment>